<dbReference type="Proteomes" id="UP000249873">
    <property type="component" value="Chromosome"/>
</dbReference>
<feature type="signal peptide" evidence="1">
    <location>
        <begin position="1"/>
        <end position="20"/>
    </location>
</feature>
<proteinExistence type="predicted"/>
<feature type="chain" id="PRO_5016254629" evidence="1">
    <location>
        <begin position="21"/>
        <end position="197"/>
    </location>
</feature>
<dbReference type="EMBL" id="CP029480">
    <property type="protein sequence ID" value="AWW00102.1"/>
    <property type="molecule type" value="Genomic_DNA"/>
</dbReference>
<keyword evidence="3" id="KW-1185">Reference proteome</keyword>
<dbReference type="AlphaFoldDB" id="A0A2Z4GG02"/>
<gene>
    <name evidence="2" type="ORF">DJ013_18780</name>
</gene>
<organism evidence="2 3">
    <name type="scientific">Arcticibacterium luteifluviistationis</name>
    <dbReference type="NCBI Taxonomy" id="1784714"/>
    <lineage>
        <taxon>Bacteria</taxon>
        <taxon>Pseudomonadati</taxon>
        <taxon>Bacteroidota</taxon>
        <taxon>Cytophagia</taxon>
        <taxon>Cytophagales</taxon>
        <taxon>Leadbetterellaceae</taxon>
        <taxon>Arcticibacterium</taxon>
    </lineage>
</organism>
<protein>
    <submittedName>
        <fullName evidence="2">Uncharacterized protein</fullName>
    </submittedName>
</protein>
<evidence type="ECO:0000313" key="2">
    <source>
        <dbReference type="EMBL" id="AWW00102.1"/>
    </source>
</evidence>
<dbReference type="RefSeq" id="WP_111373469.1">
    <property type="nucleotide sequence ID" value="NZ_CP029480.1"/>
</dbReference>
<accession>A0A2Z4GG02</accession>
<dbReference type="KEGG" id="als:DJ013_18780"/>
<name>A0A2Z4GG02_9BACT</name>
<keyword evidence="1" id="KW-0732">Signal</keyword>
<evidence type="ECO:0000256" key="1">
    <source>
        <dbReference type="SAM" id="SignalP"/>
    </source>
</evidence>
<reference evidence="2 3" key="1">
    <citation type="submission" date="2018-05" db="EMBL/GenBank/DDBJ databases">
        <title>Complete genome sequence of Arcticibacterium luteifluviistationis SM1504T, a cytophagaceae bacterium isolated from Arctic surface seawater.</title>
        <authorList>
            <person name="Li Y."/>
            <person name="Qin Q.-L."/>
        </authorList>
    </citation>
    <scope>NUCLEOTIDE SEQUENCE [LARGE SCALE GENOMIC DNA]</scope>
    <source>
        <strain evidence="2 3">SM1504</strain>
    </source>
</reference>
<sequence length="197" mass="22390">MKYLLSLCLLLFSISLSAQKKPVSGQFTLFDVTFDYSKFDADNAKPNKSHFYVKGDLINQERPSDWTSPVDYRNGTVHIRIEVIEKPEGSEPTKWTLCYIPNKGQGNGYGCTGTELYTEEGVYELDVDMHDFWENEAIIWSEGIKQMDLVIKDDSGGQGKAHKRADHEKFFPTKVRISMVQVAAGLEYDAELFREGS</sequence>
<dbReference type="OrthoDB" id="1432341at2"/>
<evidence type="ECO:0000313" key="3">
    <source>
        <dbReference type="Proteomes" id="UP000249873"/>
    </source>
</evidence>